<feature type="domain" description="HTH tetR-type" evidence="6">
    <location>
        <begin position="26"/>
        <end position="86"/>
    </location>
</feature>
<reference evidence="7 8" key="1">
    <citation type="submission" date="2024-08" db="EMBL/GenBank/DDBJ databases">
        <title>Genome sequence of Streptomyces aureus CACIA-1.46HGO.</title>
        <authorList>
            <person name="Evangelista-Martinez Z."/>
        </authorList>
    </citation>
    <scope>NUCLEOTIDE SEQUENCE [LARGE SCALE GENOMIC DNA]</scope>
    <source>
        <strain evidence="7 8">CACIA-1.46HGO</strain>
    </source>
</reference>
<feature type="region of interest" description="Disordered" evidence="5">
    <location>
        <begin position="1"/>
        <end position="28"/>
    </location>
</feature>
<gene>
    <name evidence="7" type="ORF">ACEG43_27210</name>
</gene>
<dbReference type="Pfam" id="PF00440">
    <property type="entry name" value="TetR_N"/>
    <property type="match status" value="1"/>
</dbReference>
<dbReference type="InterPro" id="IPR041347">
    <property type="entry name" value="MftR_C"/>
</dbReference>
<evidence type="ECO:0000259" key="6">
    <source>
        <dbReference type="PROSITE" id="PS50977"/>
    </source>
</evidence>
<name>A0ABV4SPR7_9ACTN</name>
<evidence type="ECO:0000256" key="3">
    <source>
        <dbReference type="ARBA" id="ARBA00023163"/>
    </source>
</evidence>
<keyword evidence="1" id="KW-0805">Transcription regulation</keyword>
<proteinExistence type="predicted"/>
<evidence type="ECO:0000256" key="4">
    <source>
        <dbReference type="PROSITE-ProRule" id="PRU00335"/>
    </source>
</evidence>
<comment type="caution">
    <text evidence="7">The sequence shown here is derived from an EMBL/GenBank/DDBJ whole genome shotgun (WGS) entry which is preliminary data.</text>
</comment>
<dbReference type="InterPro" id="IPR050109">
    <property type="entry name" value="HTH-type_TetR-like_transc_reg"/>
</dbReference>
<dbReference type="SUPFAM" id="SSF46689">
    <property type="entry name" value="Homeodomain-like"/>
    <property type="match status" value="1"/>
</dbReference>
<evidence type="ECO:0000256" key="5">
    <source>
        <dbReference type="SAM" id="MobiDB-lite"/>
    </source>
</evidence>
<evidence type="ECO:0000256" key="2">
    <source>
        <dbReference type="ARBA" id="ARBA00023125"/>
    </source>
</evidence>
<accession>A0ABV4SPR7</accession>
<dbReference type="PANTHER" id="PTHR30055:SF238">
    <property type="entry name" value="MYCOFACTOCIN BIOSYNTHESIS TRANSCRIPTIONAL REGULATOR MFTR-RELATED"/>
    <property type="match status" value="1"/>
</dbReference>
<dbReference type="Pfam" id="PF17754">
    <property type="entry name" value="TetR_C_14"/>
    <property type="match status" value="1"/>
</dbReference>
<dbReference type="InterPro" id="IPR009057">
    <property type="entry name" value="Homeodomain-like_sf"/>
</dbReference>
<dbReference type="PROSITE" id="PS50977">
    <property type="entry name" value="HTH_TETR_2"/>
    <property type="match status" value="1"/>
</dbReference>
<protein>
    <submittedName>
        <fullName evidence="7">TetR/AcrR family transcriptional regulator</fullName>
    </submittedName>
</protein>
<evidence type="ECO:0000313" key="7">
    <source>
        <dbReference type="EMBL" id="MFA3839822.1"/>
    </source>
</evidence>
<dbReference type="Proteomes" id="UP001571476">
    <property type="component" value="Unassembled WGS sequence"/>
</dbReference>
<keyword evidence="3" id="KW-0804">Transcription</keyword>
<dbReference type="RefSeq" id="WP_372564542.1">
    <property type="nucleotide sequence ID" value="NZ_JBGOSP010000014.1"/>
</dbReference>
<keyword evidence="8" id="KW-1185">Reference proteome</keyword>
<dbReference type="Gene3D" id="1.10.357.10">
    <property type="entry name" value="Tetracycline Repressor, domain 2"/>
    <property type="match status" value="1"/>
</dbReference>
<organism evidence="7 8">
    <name type="scientific">Streptomyces aureus</name>
    <dbReference type="NCBI Taxonomy" id="193461"/>
    <lineage>
        <taxon>Bacteria</taxon>
        <taxon>Bacillati</taxon>
        <taxon>Actinomycetota</taxon>
        <taxon>Actinomycetes</taxon>
        <taxon>Kitasatosporales</taxon>
        <taxon>Streptomycetaceae</taxon>
        <taxon>Streptomyces</taxon>
    </lineage>
</organism>
<keyword evidence="2 4" id="KW-0238">DNA-binding</keyword>
<evidence type="ECO:0000256" key="1">
    <source>
        <dbReference type="ARBA" id="ARBA00023015"/>
    </source>
</evidence>
<dbReference type="PROSITE" id="PS01081">
    <property type="entry name" value="HTH_TETR_1"/>
    <property type="match status" value="1"/>
</dbReference>
<evidence type="ECO:0000313" key="8">
    <source>
        <dbReference type="Proteomes" id="UP001571476"/>
    </source>
</evidence>
<dbReference type="InterPro" id="IPR001647">
    <property type="entry name" value="HTH_TetR"/>
</dbReference>
<dbReference type="EMBL" id="JBGOSP010000014">
    <property type="protein sequence ID" value="MFA3839822.1"/>
    <property type="molecule type" value="Genomic_DNA"/>
</dbReference>
<dbReference type="PANTHER" id="PTHR30055">
    <property type="entry name" value="HTH-TYPE TRANSCRIPTIONAL REGULATOR RUTR"/>
    <property type="match status" value="1"/>
</dbReference>
<dbReference type="InterPro" id="IPR023772">
    <property type="entry name" value="DNA-bd_HTH_TetR-type_CS"/>
</dbReference>
<feature type="DNA-binding region" description="H-T-H motif" evidence="4">
    <location>
        <begin position="49"/>
        <end position="68"/>
    </location>
</feature>
<sequence length="225" mass="23906">MMTSGTAASAVREPAPAEGLRARRRRQTRAELHAATVRLAREHGLEHVTVEMISKEAGVSPRTFFNYFRTKETALFAWPGGLTEAEAEQFVSAPGRGPDAVLRDLGDVFATHVDEMPPGAGAFEDVLAVVEKVPSALGAFLAECDALERDLAGAIARRTGDAPDGQTVALLAGIAMTAVRSGLMRWARDEQHPDGPAASVRDSFTALRGLLAPAHTPPATTEREA</sequence>